<keyword evidence="2" id="KW-1185">Reference proteome</keyword>
<organism evidence="1 2">
    <name type="scientific">Canna indica</name>
    <name type="common">Indian-shot</name>
    <dbReference type="NCBI Taxonomy" id="4628"/>
    <lineage>
        <taxon>Eukaryota</taxon>
        <taxon>Viridiplantae</taxon>
        <taxon>Streptophyta</taxon>
        <taxon>Embryophyta</taxon>
        <taxon>Tracheophyta</taxon>
        <taxon>Spermatophyta</taxon>
        <taxon>Magnoliopsida</taxon>
        <taxon>Liliopsida</taxon>
        <taxon>Zingiberales</taxon>
        <taxon>Cannaceae</taxon>
        <taxon>Canna</taxon>
    </lineage>
</organism>
<evidence type="ECO:0000313" key="2">
    <source>
        <dbReference type="Proteomes" id="UP001327560"/>
    </source>
</evidence>
<dbReference type="EMBL" id="CP136896">
    <property type="protein sequence ID" value="WOL15153.1"/>
    <property type="molecule type" value="Genomic_DNA"/>
</dbReference>
<protein>
    <submittedName>
        <fullName evidence="1">Uncharacterized protein</fullName>
    </submittedName>
</protein>
<dbReference type="Proteomes" id="UP001327560">
    <property type="component" value="Chromosome 7"/>
</dbReference>
<evidence type="ECO:0000313" key="1">
    <source>
        <dbReference type="EMBL" id="WOL15153.1"/>
    </source>
</evidence>
<name>A0AAQ3KUD3_9LILI</name>
<proteinExistence type="predicted"/>
<gene>
    <name evidence="1" type="ORF">Cni_G23934</name>
</gene>
<reference evidence="1 2" key="1">
    <citation type="submission" date="2023-10" db="EMBL/GenBank/DDBJ databases">
        <title>Chromosome-scale genome assembly provides insights into flower coloration mechanisms of Canna indica.</title>
        <authorList>
            <person name="Li C."/>
        </authorList>
    </citation>
    <scope>NUCLEOTIDE SEQUENCE [LARGE SCALE GENOMIC DNA]</scope>
    <source>
        <tissue evidence="1">Flower</tissue>
    </source>
</reference>
<sequence>MLGVESRLRRQRRDDNRVLLLGHGIGIRRRSWSGEFTPCSNQTHPGVLIPPTTSTLSFRSASFCSDRGIAVGNEYDGGMAGEERRHDLRRALHGEEQNLRQGSPASCWIGLSVLFCPADCLSQCDLKNSIFKFD</sequence>
<accession>A0AAQ3KUD3</accession>
<dbReference type="AlphaFoldDB" id="A0AAQ3KUD3"/>